<dbReference type="InterPro" id="IPR012340">
    <property type="entry name" value="NA-bd_OB-fold"/>
</dbReference>
<dbReference type="GO" id="GO:0005665">
    <property type="term" value="C:RNA polymerase II, core complex"/>
    <property type="evidence" value="ECO:0007669"/>
    <property type="project" value="TreeGrafter"/>
</dbReference>
<protein>
    <submittedName>
        <fullName evidence="5">Uncharacterized protein</fullName>
    </submittedName>
</protein>
<keyword evidence="3" id="KW-0539">Nucleus</keyword>
<evidence type="ECO:0000256" key="3">
    <source>
        <dbReference type="ARBA" id="ARBA00023242"/>
    </source>
</evidence>
<dbReference type="SUPFAM" id="SSF50249">
    <property type="entry name" value="Nucleic acid-binding proteins"/>
    <property type="match status" value="1"/>
</dbReference>
<comment type="subcellular location">
    <subcellularLocation>
        <location evidence="1">Nucleus</location>
    </subcellularLocation>
</comment>
<name>A0AAQ3MQX6_VIGMU</name>
<keyword evidence="4" id="KW-0472">Membrane</keyword>
<dbReference type="GO" id="GO:0003899">
    <property type="term" value="F:DNA-directed RNA polymerase activity"/>
    <property type="evidence" value="ECO:0007669"/>
    <property type="project" value="InterPro"/>
</dbReference>
<dbReference type="PANTHER" id="PTHR10917:SF0">
    <property type="entry name" value="DNA-DIRECTED RNA POLYMERASES I, II, AND III SUBUNIT RPABC3"/>
    <property type="match status" value="1"/>
</dbReference>
<dbReference type="InterPro" id="IPR005570">
    <property type="entry name" value="RPABC3"/>
</dbReference>
<keyword evidence="4" id="KW-0812">Transmembrane</keyword>
<organism evidence="5 6">
    <name type="scientific">Vigna mungo</name>
    <name type="common">Black gram</name>
    <name type="synonym">Phaseolus mungo</name>
    <dbReference type="NCBI Taxonomy" id="3915"/>
    <lineage>
        <taxon>Eukaryota</taxon>
        <taxon>Viridiplantae</taxon>
        <taxon>Streptophyta</taxon>
        <taxon>Embryophyta</taxon>
        <taxon>Tracheophyta</taxon>
        <taxon>Spermatophyta</taxon>
        <taxon>Magnoliopsida</taxon>
        <taxon>eudicotyledons</taxon>
        <taxon>Gunneridae</taxon>
        <taxon>Pentapetalae</taxon>
        <taxon>rosids</taxon>
        <taxon>fabids</taxon>
        <taxon>Fabales</taxon>
        <taxon>Fabaceae</taxon>
        <taxon>Papilionoideae</taxon>
        <taxon>50 kb inversion clade</taxon>
        <taxon>NPAAA clade</taxon>
        <taxon>indigoferoid/millettioid clade</taxon>
        <taxon>Phaseoleae</taxon>
        <taxon>Vigna</taxon>
    </lineage>
</organism>
<dbReference type="PANTHER" id="PTHR10917">
    <property type="entry name" value="DNA-DIRECTED RNA POLYMERASES I, II, AND III SUBUNIT RPABC3"/>
    <property type="match status" value="1"/>
</dbReference>
<dbReference type="AlphaFoldDB" id="A0AAQ3MQX6"/>
<evidence type="ECO:0000256" key="2">
    <source>
        <dbReference type="ARBA" id="ARBA00008912"/>
    </source>
</evidence>
<dbReference type="Gene3D" id="2.40.50.140">
    <property type="entry name" value="Nucleic acid-binding proteins"/>
    <property type="match status" value="1"/>
</dbReference>
<reference evidence="5 6" key="1">
    <citation type="journal article" date="2023" name="Life. Sci Alliance">
        <title>Evolutionary insights into 3D genome organization and epigenetic landscape of Vigna mungo.</title>
        <authorList>
            <person name="Junaid A."/>
            <person name="Singh B."/>
            <person name="Bhatia S."/>
        </authorList>
    </citation>
    <scope>NUCLEOTIDE SEQUENCE [LARGE SCALE GENOMIC DNA]</scope>
    <source>
        <strain evidence="5">Urdbean</strain>
    </source>
</reference>
<keyword evidence="4" id="KW-1133">Transmembrane helix</keyword>
<dbReference type="SMART" id="SM00658">
    <property type="entry name" value="RPOL8c"/>
    <property type="match status" value="1"/>
</dbReference>
<feature type="transmembrane region" description="Helical" evidence="4">
    <location>
        <begin position="29"/>
        <end position="47"/>
    </location>
</feature>
<dbReference type="Proteomes" id="UP001374535">
    <property type="component" value="Chromosome 9"/>
</dbReference>
<evidence type="ECO:0000256" key="4">
    <source>
        <dbReference type="SAM" id="Phobius"/>
    </source>
</evidence>
<dbReference type="GO" id="GO:0006351">
    <property type="term" value="P:DNA-templated transcription"/>
    <property type="evidence" value="ECO:0007669"/>
    <property type="project" value="InterPro"/>
</dbReference>
<proteinExistence type="inferred from homology"/>
<evidence type="ECO:0000256" key="1">
    <source>
        <dbReference type="ARBA" id="ARBA00004123"/>
    </source>
</evidence>
<dbReference type="PIRSF" id="PIRSF000779">
    <property type="entry name" value="RNA_pol_Rpb8"/>
    <property type="match status" value="1"/>
</dbReference>
<evidence type="ECO:0000313" key="5">
    <source>
        <dbReference type="EMBL" id="WVY95994.1"/>
    </source>
</evidence>
<evidence type="ECO:0000313" key="6">
    <source>
        <dbReference type="Proteomes" id="UP001374535"/>
    </source>
</evidence>
<comment type="similarity">
    <text evidence="2">Belongs to the eukaryotic RPB8 RNA polymerase subunit family.</text>
</comment>
<dbReference type="GO" id="GO:0005736">
    <property type="term" value="C:RNA polymerase I complex"/>
    <property type="evidence" value="ECO:0007669"/>
    <property type="project" value="TreeGrafter"/>
</dbReference>
<gene>
    <name evidence="5" type="ORF">V8G54_028145</name>
</gene>
<dbReference type="Pfam" id="PF03870">
    <property type="entry name" value="RNA_pol_Rpb8"/>
    <property type="match status" value="1"/>
</dbReference>
<accession>A0AAQ3MQX6</accession>
<dbReference type="GO" id="GO:0005666">
    <property type="term" value="C:RNA polymerase III complex"/>
    <property type="evidence" value="ECO:0007669"/>
    <property type="project" value="TreeGrafter"/>
</dbReference>
<sequence length="165" mass="19398">MVENNLFEDIFRVEKLNPDDKKLFDKEMFLIYFCVFILILRFCVSQVTRIEARSEKFDMFMHLDINSEIYPLKVGQKFTLVLVSSLNPDGTPDTGYYTQINRQSLANNFEYVMYGKLYRITEASGREKAELNISFGGLLMLLKGDTSHCNKFELDQRLYLLMRKV</sequence>
<dbReference type="EMBL" id="CP144692">
    <property type="protein sequence ID" value="WVY95994.1"/>
    <property type="molecule type" value="Genomic_DNA"/>
</dbReference>
<keyword evidence="6" id="KW-1185">Reference proteome</keyword>